<evidence type="ECO:0000256" key="3">
    <source>
        <dbReference type="ARBA" id="ARBA00012663"/>
    </source>
</evidence>
<keyword evidence="5" id="KW-0326">Glycosidase</keyword>
<dbReference type="Pfam" id="PF00728">
    <property type="entry name" value="Glyco_hydro_20"/>
    <property type="match status" value="1"/>
</dbReference>
<evidence type="ECO:0000313" key="9">
    <source>
        <dbReference type="Proteomes" id="UP000721954"/>
    </source>
</evidence>
<evidence type="ECO:0000259" key="7">
    <source>
        <dbReference type="Pfam" id="PF02838"/>
    </source>
</evidence>
<evidence type="ECO:0000313" key="8">
    <source>
        <dbReference type="EMBL" id="MBO8202057.1"/>
    </source>
</evidence>
<evidence type="ECO:0000256" key="5">
    <source>
        <dbReference type="ARBA" id="ARBA00023295"/>
    </source>
</evidence>
<comment type="catalytic activity">
    <reaction evidence="1">
        <text>Hydrolysis of terminal non-reducing N-acetyl-D-hexosamine residues in N-acetyl-beta-D-hexosaminides.</text>
        <dbReference type="EC" id="3.2.1.52"/>
    </reaction>
</comment>
<dbReference type="InterPro" id="IPR017853">
    <property type="entry name" value="GH"/>
</dbReference>
<dbReference type="EC" id="3.2.1.52" evidence="3"/>
<dbReference type="SUPFAM" id="SSF51445">
    <property type="entry name" value="(Trans)glycosidases"/>
    <property type="match status" value="1"/>
</dbReference>
<sequence>MSATGWAGLVPRARDVREGDGPPFVWGSGTALVVEPAPGLREVARWLRGQSVLPFREEGERALDDGGAPDDEGAPGNTVELRLDAGLGPEAYRLEVTADRALIEGGDAAGVFRGLQTLRQALPPAAFRRAGPRCEWRIAPCRVQDAPRFAWRGLMLDVARHFMPKDGVLRLLDLLAVHKLNVFHLHLTDDQGWRMEIRRYPRLTEVGGSRSRTRVGHRASPLWDERPHGGHYTQDDLREIVAYAAERHITVVPEIELPGHSQAAIAAYPQLGNTDVVDTSALEVWTDWGVSPQLLAPTDDVLRFYEHVLEEVLDVFPSPFIHIGGDETPKEQWRASAVAQERIAREGLRDEDALQAWMVRHFDRWLAERGRRMVGWDEILEGGTLGGDGLTPGAVVSSWRGYEGGIAAAEAGHDVVMCPEHEVYLDRRQAPGEDEPVPLGRVASLQDVYEVRPVPARLAESGHAGRVLGLQANMWTECAESSQRVDYQVFPRLAAVAEVAWAGPGHSYDEFAERLAAAHLPRLDACGVEYRPLSGPRPWQRRPGIAGRPLE</sequence>
<feature type="domain" description="Beta-hexosaminidase bacterial type N-terminal" evidence="7">
    <location>
        <begin position="9"/>
        <end position="146"/>
    </location>
</feature>
<dbReference type="InterPro" id="IPR025705">
    <property type="entry name" value="Beta_hexosaminidase_sua/sub"/>
</dbReference>
<evidence type="ECO:0000256" key="4">
    <source>
        <dbReference type="ARBA" id="ARBA00022801"/>
    </source>
</evidence>
<feature type="domain" description="Glycoside hydrolase family 20 catalytic" evidence="6">
    <location>
        <begin position="149"/>
        <end position="503"/>
    </location>
</feature>
<name>A0ABS3Y4J8_9ACTN</name>
<evidence type="ECO:0000259" key="6">
    <source>
        <dbReference type="Pfam" id="PF00728"/>
    </source>
</evidence>
<dbReference type="InterPro" id="IPR015883">
    <property type="entry name" value="Glyco_hydro_20_cat"/>
</dbReference>
<dbReference type="InterPro" id="IPR015882">
    <property type="entry name" value="HEX_bac_N"/>
</dbReference>
<dbReference type="PRINTS" id="PR00738">
    <property type="entry name" value="GLHYDRLASE20"/>
</dbReference>
<dbReference type="Gene3D" id="3.20.20.80">
    <property type="entry name" value="Glycosidases"/>
    <property type="match status" value="1"/>
</dbReference>
<comment type="caution">
    <text evidence="8">The sequence shown here is derived from an EMBL/GenBank/DDBJ whole genome shotgun (WGS) entry which is preliminary data.</text>
</comment>
<proteinExistence type="inferred from homology"/>
<organism evidence="8 9">
    <name type="scientific">Streptomyces smyrnaeus</name>
    <dbReference type="NCBI Taxonomy" id="1387713"/>
    <lineage>
        <taxon>Bacteria</taxon>
        <taxon>Bacillati</taxon>
        <taxon>Actinomycetota</taxon>
        <taxon>Actinomycetes</taxon>
        <taxon>Kitasatosporales</taxon>
        <taxon>Streptomycetaceae</taxon>
        <taxon>Streptomyces</taxon>
    </lineage>
</organism>
<comment type="similarity">
    <text evidence="2">Belongs to the glycosyl hydrolase 20 family.</text>
</comment>
<dbReference type="GeneID" id="96262419"/>
<dbReference type="PANTHER" id="PTHR22600">
    <property type="entry name" value="BETA-HEXOSAMINIDASE"/>
    <property type="match status" value="1"/>
</dbReference>
<dbReference type="Proteomes" id="UP000721954">
    <property type="component" value="Unassembled WGS sequence"/>
</dbReference>
<dbReference type="RefSeq" id="WP_209213628.1">
    <property type="nucleotide sequence ID" value="NZ_JAFFZM010000020.1"/>
</dbReference>
<dbReference type="Pfam" id="PF02838">
    <property type="entry name" value="Glyco_hydro_20b"/>
    <property type="match status" value="1"/>
</dbReference>
<evidence type="ECO:0000256" key="1">
    <source>
        <dbReference type="ARBA" id="ARBA00001231"/>
    </source>
</evidence>
<dbReference type="Gene3D" id="3.30.379.10">
    <property type="entry name" value="Chitobiase/beta-hexosaminidase domain 2-like"/>
    <property type="match status" value="1"/>
</dbReference>
<reference evidence="8 9" key="1">
    <citation type="submission" date="2021-02" db="EMBL/GenBank/DDBJ databases">
        <title>Streptomyces spirodelae sp. nov., isolated from duckweed.</title>
        <authorList>
            <person name="Saimee Y."/>
            <person name="Duangmal K."/>
        </authorList>
    </citation>
    <scope>NUCLEOTIDE SEQUENCE [LARGE SCALE GENOMIC DNA]</scope>
    <source>
        <strain evidence="8 9">DSM 42105</strain>
    </source>
</reference>
<keyword evidence="9" id="KW-1185">Reference proteome</keyword>
<dbReference type="EMBL" id="JAFFZM010000020">
    <property type="protein sequence ID" value="MBO8202057.1"/>
    <property type="molecule type" value="Genomic_DNA"/>
</dbReference>
<dbReference type="InterPro" id="IPR029018">
    <property type="entry name" value="Hex-like_dom2"/>
</dbReference>
<keyword evidence="4" id="KW-0378">Hydrolase</keyword>
<accession>A0ABS3Y4J8</accession>
<dbReference type="CDD" id="cd06563">
    <property type="entry name" value="GH20_chitobiase-like"/>
    <property type="match status" value="1"/>
</dbReference>
<evidence type="ECO:0000256" key="2">
    <source>
        <dbReference type="ARBA" id="ARBA00006285"/>
    </source>
</evidence>
<gene>
    <name evidence="8" type="ORF">JW613_27730</name>
</gene>
<dbReference type="PIRSF" id="PIRSF001093">
    <property type="entry name" value="B-hxosamndse_ab_euk"/>
    <property type="match status" value="1"/>
</dbReference>
<protein>
    <recommendedName>
        <fullName evidence="3">beta-N-acetylhexosaminidase</fullName>
        <ecNumber evidence="3">3.2.1.52</ecNumber>
    </recommendedName>
</protein>
<dbReference type="PANTHER" id="PTHR22600:SF57">
    <property type="entry name" value="BETA-N-ACETYLHEXOSAMINIDASE"/>
    <property type="match status" value="1"/>
</dbReference>
<dbReference type="SUPFAM" id="SSF55545">
    <property type="entry name" value="beta-N-acetylhexosaminidase-like domain"/>
    <property type="match status" value="1"/>
</dbReference>